<proteinExistence type="predicted"/>
<organism evidence="2 3">
    <name type="scientific">Candidatus Falkowbacteria bacterium RIFOXYD2_FULL_34_120</name>
    <dbReference type="NCBI Taxonomy" id="1798007"/>
    <lineage>
        <taxon>Bacteria</taxon>
        <taxon>Candidatus Falkowiibacteriota</taxon>
    </lineage>
</organism>
<protein>
    <submittedName>
        <fullName evidence="2">Uncharacterized protein</fullName>
    </submittedName>
</protein>
<gene>
    <name evidence="2" type="ORF">A2531_07135</name>
</gene>
<keyword evidence="1" id="KW-0175">Coiled coil</keyword>
<name>A0A1F5TR08_9BACT</name>
<dbReference type="EMBL" id="MFGO01000010">
    <property type="protein sequence ID" value="OGF41353.1"/>
    <property type="molecule type" value="Genomic_DNA"/>
</dbReference>
<accession>A0A1F5TR08</accession>
<evidence type="ECO:0000313" key="3">
    <source>
        <dbReference type="Proteomes" id="UP000177579"/>
    </source>
</evidence>
<sequence length="327" mass="37944">MINFYNKKGEKKMSDEEKKYEEIRKESEEFGANGGFELKIGNDDVFIFVYSYALDVAMGLGCIVGIKRNGEKRKYLTAEEANAVVSYVSENKASIGAWDGDEETWYYVNESGDKVSVSKATMSKVRIMNTKVFENSSEEVKNTIIHKMDMEHLALLYKIENEIHKKRGTENYAGELLSIDRLIFPEPGHFACPKMEINVYCQRVFMDCNQESIPEKVIFPMMSFCSKEGKIFILHGYYDTQSYEDFSRIARKMGIASEKTHEEYGEESRLNMEIRGAKNNREREEEYNIRASERRMIKDSLFFNFERKNLDPEVMAIIEEVIGGIRD</sequence>
<reference evidence="2 3" key="1">
    <citation type="journal article" date="2016" name="Nat. Commun.">
        <title>Thousands of microbial genomes shed light on interconnected biogeochemical processes in an aquifer system.</title>
        <authorList>
            <person name="Anantharaman K."/>
            <person name="Brown C.T."/>
            <person name="Hug L.A."/>
            <person name="Sharon I."/>
            <person name="Castelle C.J."/>
            <person name="Probst A.J."/>
            <person name="Thomas B.C."/>
            <person name="Singh A."/>
            <person name="Wilkins M.J."/>
            <person name="Karaoz U."/>
            <person name="Brodie E.L."/>
            <person name="Williams K.H."/>
            <person name="Hubbard S.S."/>
            <person name="Banfield J.F."/>
        </authorList>
    </citation>
    <scope>NUCLEOTIDE SEQUENCE [LARGE SCALE GENOMIC DNA]</scope>
</reference>
<dbReference type="Proteomes" id="UP000177579">
    <property type="component" value="Unassembled WGS sequence"/>
</dbReference>
<feature type="coiled-coil region" evidence="1">
    <location>
        <begin position="6"/>
        <end position="33"/>
    </location>
</feature>
<comment type="caution">
    <text evidence="2">The sequence shown here is derived from an EMBL/GenBank/DDBJ whole genome shotgun (WGS) entry which is preliminary data.</text>
</comment>
<dbReference type="AlphaFoldDB" id="A0A1F5TR08"/>
<evidence type="ECO:0000313" key="2">
    <source>
        <dbReference type="EMBL" id="OGF41353.1"/>
    </source>
</evidence>
<evidence type="ECO:0000256" key="1">
    <source>
        <dbReference type="SAM" id="Coils"/>
    </source>
</evidence>